<feature type="signal peptide" evidence="2">
    <location>
        <begin position="1"/>
        <end position="19"/>
    </location>
</feature>
<evidence type="ECO:0000313" key="5">
    <source>
        <dbReference type="Proteomes" id="UP000308181"/>
    </source>
</evidence>
<dbReference type="GO" id="GO:0000155">
    <property type="term" value="F:phosphorelay sensor kinase activity"/>
    <property type="evidence" value="ECO:0007669"/>
    <property type="project" value="InterPro"/>
</dbReference>
<dbReference type="SUPFAM" id="SSF50998">
    <property type="entry name" value="Quinoprotein alcohol dehydrogenase-like"/>
    <property type="match status" value="1"/>
</dbReference>
<dbReference type="InterPro" id="IPR005467">
    <property type="entry name" value="His_kinase_dom"/>
</dbReference>
<feature type="transmembrane region" description="Helical" evidence="1">
    <location>
        <begin position="735"/>
        <end position="756"/>
    </location>
</feature>
<dbReference type="AlphaFoldDB" id="A0A4U1BXU9"/>
<dbReference type="InterPro" id="IPR011047">
    <property type="entry name" value="Quinoprotein_ADH-like_sf"/>
</dbReference>
<feature type="domain" description="Histidine kinase" evidence="3">
    <location>
        <begin position="877"/>
        <end position="976"/>
    </location>
</feature>
<dbReference type="InterPro" id="IPR015943">
    <property type="entry name" value="WD40/YVTN_repeat-like_dom_sf"/>
</dbReference>
<dbReference type="Pfam" id="PF02518">
    <property type="entry name" value="HATPase_c"/>
    <property type="match status" value="1"/>
</dbReference>
<protein>
    <recommendedName>
        <fullName evidence="3">Histidine kinase domain-containing protein</fullName>
    </recommendedName>
</protein>
<dbReference type="Gene3D" id="3.30.565.10">
    <property type="entry name" value="Histidine kinase-like ATPase, C-terminal domain"/>
    <property type="match status" value="1"/>
</dbReference>
<dbReference type="OrthoDB" id="9809670at2"/>
<dbReference type="InterPro" id="IPR011110">
    <property type="entry name" value="Reg_prop"/>
</dbReference>
<feature type="chain" id="PRO_5020781408" description="Histidine kinase domain-containing protein" evidence="2">
    <location>
        <begin position="20"/>
        <end position="976"/>
    </location>
</feature>
<dbReference type="SUPFAM" id="SSF63829">
    <property type="entry name" value="Calcium-dependent phosphotriesterase"/>
    <property type="match status" value="1"/>
</dbReference>
<accession>A0A4U1BXU9</accession>
<dbReference type="Pfam" id="PF07494">
    <property type="entry name" value="Reg_prop"/>
    <property type="match status" value="3"/>
</dbReference>
<keyword evidence="5" id="KW-1185">Reference proteome</keyword>
<dbReference type="InterPro" id="IPR036890">
    <property type="entry name" value="HATPase_C_sf"/>
</dbReference>
<dbReference type="Proteomes" id="UP000308181">
    <property type="component" value="Unassembled WGS sequence"/>
</dbReference>
<dbReference type="InterPro" id="IPR050640">
    <property type="entry name" value="Bact_2-comp_sensor_kinase"/>
</dbReference>
<dbReference type="InterPro" id="IPR011123">
    <property type="entry name" value="Y_Y_Y"/>
</dbReference>
<sequence>MKKCLVFFLLFHIVLLPNAISQSLQFKNLNVNDGLLSSTVYNVFQDSKGFIWFSTINGVSKYDGKTFENFTTDNGLSDNEVLKIKEDSKGRIWFLTYNGRLSYYLNGIFYNPNNNALLKKAICHSNFVSFYEDVNHTLWFSTNIGEIVSIKNNTVTFKYVDNFKYVLSNLFYFEDVNKNLWSCNDVRFHKIKNTEFSIFKQKYYPLDVRSIYYSKQTHTLYFMSKEGLIEMKNGTQRIIIKISATVLNKGISSILVENNKLWIGLLGNGVKLYDLKNKTFENFLPDKFVSSIIRDSYKNIWISTVDNGVYLLSKKANKFKHYTKLNSLTNESIYSIIKDSKNKIWLGLRNGQINIINKDKIEVLNIKADSLIFNPVKQLHYDYKNKKIWFLSSTNTGYLDEDLKANLLNNKKQKLQYALKSFDIDANKNLAIATSSGLYIHKYKKENPGFFVFDNDKLNRKIYDRTFCLAFDKNNNLWYDQLNGLHILTSNHKILSFSKKIIPLNDRIGHILCDSTGLVYASTSSNGICIFKDYKLVKVITTKDGLNSNNCLKSYVFKNQLWVITSKGVNKIENPLGKIRTTSYTVDNGLLTNEVNDILVDSDYVYVATNKGLTKINQKKELNNVHELPIYFKKFIINGKEYQISNNIIELSHKDNNIQISFTAIDFEEPDNIVYEYKIKESEEWIQTSNNILQFASLEPGDYDIQVRAKIIGGIYSKTINIPIKVNPPFYKNPLFILSLVLIIITLTIIAINKYTRLKRIKEHKKLLYESKVIALEQQALQAMMNPHFIFNVMNSIQYFINTENKSTANKLLTGFARLIRKNLDIVNKGQISLSEEIEYLNLYLQLESLRFGEKLNYKINIHPDIDDEEIFIPSMLLQPFVENAIWHGIMPNNGKGNLAININQDQQSLKIIIEDDGIGIDNSLKTKNDGYISRGMSITRERIKLMNLLSGKELHIQVNQQEEGGTRVKLTIPLA</sequence>
<organism evidence="4 5">
    <name type="scientific">Pedobacter cryophilus</name>
    <dbReference type="NCBI Taxonomy" id="2571271"/>
    <lineage>
        <taxon>Bacteria</taxon>
        <taxon>Pseudomonadati</taxon>
        <taxon>Bacteroidota</taxon>
        <taxon>Sphingobacteriia</taxon>
        <taxon>Sphingobacteriales</taxon>
        <taxon>Sphingobacteriaceae</taxon>
        <taxon>Pedobacter</taxon>
    </lineage>
</organism>
<dbReference type="PANTHER" id="PTHR34220:SF7">
    <property type="entry name" value="SENSOR HISTIDINE KINASE YPDA"/>
    <property type="match status" value="1"/>
</dbReference>
<dbReference type="EMBL" id="SWBP01000003">
    <property type="protein sequence ID" value="TKB97816.1"/>
    <property type="molecule type" value="Genomic_DNA"/>
</dbReference>
<dbReference type="InterPro" id="IPR010559">
    <property type="entry name" value="Sig_transdc_His_kin_internal"/>
</dbReference>
<dbReference type="InterPro" id="IPR003594">
    <property type="entry name" value="HATPase_dom"/>
</dbReference>
<keyword evidence="1" id="KW-0812">Transmembrane</keyword>
<evidence type="ECO:0000313" key="4">
    <source>
        <dbReference type="EMBL" id="TKB97816.1"/>
    </source>
</evidence>
<dbReference type="GO" id="GO:0016020">
    <property type="term" value="C:membrane"/>
    <property type="evidence" value="ECO:0007669"/>
    <property type="project" value="InterPro"/>
</dbReference>
<gene>
    <name evidence="4" type="ORF">FA046_10700</name>
</gene>
<dbReference type="Gene3D" id="2.130.10.10">
    <property type="entry name" value="YVTN repeat-like/Quinoprotein amine dehydrogenase"/>
    <property type="match status" value="3"/>
</dbReference>
<dbReference type="SUPFAM" id="SSF55874">
    <property type="entry name" value="ATPase domain of HSP90 chaperone/DNA topoisomerase II/histidine kinase"/>
    <property type="match status" value="1"/>
</dbReference>
<dbReference type="Gene3D" id="2.60.40.10">
    <property type="entry name" value="Immunoglobulins"/>
    <property type="match status" value="1"/>
</dbReference>
<evidence type="ECO:0000256" key="1">
    <source>
        <dbReference type="SAM" id="Phobius"/>
    </source>
</evidence>
<proteinExistence type="predicted"/>
<reference evidence="4 5" key="1">
    <citation type="submission" date="2019-04" db="EMBL/GenBank/DDBJ databases">
        <title>Pedobacter sp. AR-3-17 sp. nov., isolated from Arctic soil.</title>
        <authorList>
            <person name="Dahal R.H."/>
            <person name="Kim D.-U."/>
        </authorList>
    </citation>
    <scope>NUCLEOTIDE SEQUENCE [LARGE SCALE GENOMIC DNA]</scope>
    <source>
        <strain evidence="4 5">AR-3-17</strain>
    </source>
</reference>
<dbReference type="RefSeq" id="WP_136826390.1">
    <property type="nucleotide sequence ID" value="NZ_SWBP01000003.1"/>
</dbReference>
<name>A0A4U1BXU9_9SPHI</name>
<comment type="caution">
    <text evidence="4">The sequence shown here is derived from an EMBL/GenBank/DDBJ whole genome shotgun (WGS) entry which is preliminary data.</text>
</comment>
<dbReference type="InterPro" id="IPR013783">
    <property type="entry name" value="Ig-like_fold"/>
</dbReference>
<evidence type="ECO:0000256" key="2">
    <source>
        <dbReference type="SAM" id="SignalP"/>
    </source>
</evidence>
<keyword evidence="2" id="KW-0732">Signal</keyword>
<dbReference type="PANTHER" id="PTHR34220">
    <property type="entry name" value="SENSOR HISTIDINE KINASE YPDA"/>
    <property type="match status" value="1"/>
</dbReference>
<evidence type="ECO:0000259" key="3">
    <source>
        <dbReference type="PROSITE" id="PS50109"/>
    </source>
</evidence>
<dbReference type="Pfam" id="PF06580">
    <property type="entry name" value="His_kinase"/>
    <property type="match status" value="1"/>
</dbReference>
<dbReference type="Pfam" id="PF07495">
    <property type="entry name" value="Y_Y_Y"/>
    <property type="match status" value="1"/>
</dbReference>
<keyword evidence="1" id="KW-1133">Transmembrane helix</keyword>
<keyword evidence="1" id="KW-0472">Membrane</keyword>
<dbReference type="PROSITE" id="PS50109">
    <property type="entry name" value="HIS_KIN"/>
    <property type="match status" value="1"/>
</dbReference>